<evidence type="ECO:0000256" key="7">
    <source>
        <dbReference type="SAM" id="Phobius"/>
    </source>
</evidence>
<dbReference type="SUPFAM" id="SSF50182">
    <property type="entry name" value="Sm-like ribonucleoproteins"/>
    <property type="match status" value="1"/>
</dbReference>
<evidence type="ECO:0000313" key="11">
    <source>
        <dbReference type="Proteomes" id="UP000283387"/>
    </source>
</evidence>
<keyword evidence="6 7" id="KW-0472">Membrane</keyword>
<dbReference type="InterPro" id="IPR023408">
    <property type="entry name" value="MscS_beta-dom_sf"/>
</dbReference>
<evidence type="ECO:0000313" key="10">
    <source>
        <dbReference type="EMBL" id="RKD88423.1"/>
    </source>
</evidence>
<accession>A0A419VYV7</accession>
<organism evidence="10 11">
    <name type="scientific">Mangrovibacterium diazotrophicum</name>
    <dbReference type="NCBI Taxonomy" id="1261403"/>
    <lineage>
        <taxon>Bacteria</taxon>
        <taxon>Pseudomonadati</taxon>
        <taxon>Bacteroidota</taxon>
        <taxon>Bacteroidia</taxon>
        <taxon>Marinilabiliales</taxon>
        <taxon>Prolixibacteraceae</taxon>
        <taxon>Mangrovibacterium</taxon>
    </lineage>
</organism>
<dbReference type="GO" id="GO:0008381">
    <property type="term" value="F:mechanosensitive monoatomic ion channel activity"/>
    <property type="evidence" value="ECO:0007669"/>
    <property type="project" value="UniProtKB-ARBA"/>
</dbReference>
<dbReference type="InterPro" id="IPR011066">
    <property type="entry name" value="MscS_channel_C_sf"/>
</dbReference>
<feature type="transmembrane region" description="Helical" evidence="7">
    <location>
        <begin position="16"/>
        <end position="39"/>
    </location>
</feature>
<name>A0A419VYV7_9BACT</name>
<evidence type="ECO:0000259" key="8">
    <source>
        <dbReference type="Pfam" id="PF00924"/>
    </source>
</evidence>
<keyword evidence="5 7" id="KW-1133">Transmembrane helix</keyword>
<evidence type="ECO:0000256" key="1">
    <source>
        <dbReference type="ARBA" id="ARBA00004651"/>
    </source>
</evidence>
<feature type="domain" description="Mechanosensitive ion channel MscS" evidence="8">
    <location>
        <begin position="185"/>
        <end position="251"/>
    </location>
</feature>
<sequence length="356" mass="40834">MKEFIVFKADGIEISLFQLIVCASIIVSAVIITITLTRLTRKFGDKHGISRKFIRLVKQGIRAIFYLSALAAMLEVLDINYHKVFGYIIYGNDKYTVKVLNILIALIIIYLTRILAFGVDYGMNRRIENHRMDRGRGKSFIQIVKYLIWIIGFSIIASSLGLNMTFVIASISALLIGVGFGLQHIFNDFFSGIIILFDGSIKVDDIVEVEGTIGRVLTIGLRFSKVLTRDNVIIIVPNSRFTTEKVINWTHNKEATRFHVNIGVAYGSDVRLVQKILMSVAEKHDQIVKIPKPFVRFNDFGESSLDFQLYFWTVNDFLVENIKSDLRFDIDDEFRKNKVEIPFPQRDLHLKTKHFE</sequence>
<dbReference type="SUPFAM" id="SSF82689">
    <property type="entry name" value="Mechanosensitive channel protein MscS (YggB), C-terminal domain"/>
    <property type="match status" value="1"/>
</dbReference>
<dbReference type="RefSeq" id="WP_120274585.1">
    <property type="nucleotide sequence ID" value="NZ_RAPN01000002.1"/>
</dbReference>
<dbReference type="InterPro" id="IPR052702">
    <property type="entry name" value="MscS-like_channel"/>
</dbReference>
<dbReference type="Pfam" id="PF00924">
    <property type="entry name" value="MS_channel_2nd"/>
    <property type="match status" value="1"/>
</dbReference>
<keyword evidence="11" id="KW-1185">Reference proteome</keyword>
<dbReference type="Gene3D" id="2.30.30.60">
    <property type="match status" value="1"/>
</dbReference>
<dbReference type="InterPro" id="IPR011014">
    <property type="entry name" value="MscS_channel_TM-2"/>
</dbReference>
<comment type="similarity">
    <text evidence="2">Belongs to the MscS (TC 1.A.23) family.</text>
</comment>
<dbReference type="InterPro" id="IPR049278">
    <property type="entry name" value="MS_channel_C"/>
</dbReference>
<keyword evidence="3" id="KW-1003">Cell membrane</keyword>
<reference evidence="10 11" key="1">
    <citation type="submission" date="2018-09" db="EMBL/GenBank/DDBJ databases">
        <title>Genomic Encyclopedia of Archaeal and Bacterial Type Strains, Phase II (KMG-II): from individual species to whole genera.</title>
        <authorList>
            <person name="Goeker M."/>
        </authorList>
    </citation>
    <scope>NUCLEOTIDE SEQUENCE [LARGE SCALE GENOMIC DNA]</scope>
    <source>
        <strain evidence="10 11">DSM 27148</strain>
    </source>
</reference>
<evidence type="ECO:0000256" key="6">
    <source>
        <dbReference type="ARBA" id="ARBA00023136"/>
    </source>
</evidence>
<dbReference type="Proteomes" id="UP000283387">
    <property type="component" value="Unassembled WGS sequence"/>
</dbReference>
<dbReference type="Gene3D" id="1.10.287.1260">
    <property type="match status" value="1"/>
</dbReference>
<feature type="transmembrane region" description="Helical" evidence="7">
    <location>
        <begin position="99"/>
        <end position="119"/>
    </location>
</feature>
<dbReference type="OrthoDB" id="9809206at2"/>
<proteinExistence type="inferred from homology"/>
<feature type="transmembrane region" description="Helical" evidence="7">
    <location>
        <begin position="60"/>
        <end position="79"/>
    </location>
</feature>
<dbReference type="AlphaFoldDB" id="A0A419VYV7"/>
<dbReference type="Pfam" id="PF21082">
    <property type="entry name" value="MS_channel_3rd"/>
    <property type="match status" value="1"/>
</dbReference>
<dbReference type="SUPFAM" id="SSF82861">
    <property type="entry name" value="Mechanosensitive channel protein MscS (YggB), transmembrane region"/>
    <property type="match status" value="1"/>
</dbReference>
<dbReference type="GO" id="GO:0005886">
    <property type="term" value="C:plasma membrane"/>
    <property type="evidence" value="ECO:0007669"/>
    <property type="project" value="UniProtKB-SubCell"/>
</dbReference>
<comment type="subcellular location">
    <subcellularLocation>
        <location evidence="1">Cell membrane</location>
        <topology evidence="1">Multi-pass membrane protein</topology>
    </subcellularLocation>
</comment>
<evidence type="ECO:0000256" key="3">
    <source>
        <dbReference type="ARBA" id="ARBA00022475"/>
    </source>
</evidence>
<dbReference type="Gene3D" id="3.30.70.100">
    <property type="match status" value="1"/>
</dbReference>
<feature type="transmembrane region" description="Helical" evidence="7">
    <location>
        <begin position="166"/>
        <end position="186"/>
    </location>
</feature>
<evidence type="ECO:0000256" key="2">
    <source>
        <dbReference type="ARBA" id="ARBA00008017"/>
    </source>
</evidence>
<dbReference type="EMBL" id="RAPN01000002">
    <property type="protein sequence ID" value="RKD88423.1"/>
    <property type="molecule type" value="Genomic_DNA"/>
</dbReference>
<feature type="domain" description="Mechanosensitive ion channel MscS C-terminal" evidence="9">
    <location>
        <begin position="260"/>
        <end position="341"/>
    </location>
</feature>
<dbReference type="PANTHER" id="PTHR30347:SF1">
    <property type="entry name" value="MECHANOSENSITIVE CHANNEL MSCK"/>
    <property type="match status" value="1"/>
</dbReference>
<dbReference type="InterPro" id="IPR006685">
    <property type="entry name" value="MscS_channel_2nd"/>
</dbReference>
<evidence type="ECO:0000256" key="5">
    <source>
        <dbReference type="ARBA" id="ARBA00022989"/>
    </source>
</evidence>
<gene>
    <name evidence="10" type="ORF">BC643_3572</name>
</gene>
<comment type="caution">
    <text evidence="10">The sequence shown here is derived from an EMBL/GenBank/DDBJ whole genome shotgun (WGS) entry which is preliminary data.</text>
</comment>
<dbReference type="PANTHER" id="PTHR30347">
    <property type="entry name" value="POTASSIUM CHANNEL RELATED"/>
    <property type="match status" value="1"/>
</dbReference>
<protein>
    <submittedName>
        <fullName evidence="10">Mechanosensitive ion channel-like protein</fullName>
    </submittedName>
</protein>
<evidence type="ECO:0000256" key="4">
    <source>
        <dbReference type="ARBA" id="ARBA00022692"/>
    </source>
</evidence>
<dbReference type="InterPro" id="IPR010920">
    <property type="entry name" value="LSM_dom_sf"/>
</dbReference>
<feature type="transmembrane region" description="Helical" evidence="7">
    <location>
        <begin position="140"/>
        <end position="160"/>
    </location>
</feature>
<evidence type="ECO:0000259" key="9">
    <source>
        <dbReference type="Pfam" id="PF21082"/>
    </source>
</evidence>
<keyword evidence="4 7" id="KW-0812">Transmembrane</keyword>